<evidence type="ECO:0000313" key="5">
    <source>
        <dbReference type="Proteomes" id="UP000199032"/>
    </source>
</evidence>
<dbReference type="NCBIfam" id="TIGR01361">
    <property type="entry name" value="DAHP_synth_Bsub"/>
    <property type="match status" value="1"/>
</dbReference>
<dbReference type="Pfam" id="PF18152">
    <property type="entry name" value="DAHP_snth_FXD"/>
    <property type="match status" value="1"/>
</dbReference>
<reference evidence="4 5" key="1">
    <citation type="submission" date="2015-10" db="EMBL/GenBank/DDBJ databases">
        <authorList>
            <person name="Gilbert D.G."/>
        </authorList>
    </citation>
    <scope>NUCLEOTIDE SEQUENCE [LARGE SCALE GENOMIC DNA]</scope>
    <source>
        <strain evidence="4">COMA1</strain>
    </source>
</reference>
<organism evidence="4 5">
    <name type="scientific">Candidatus Nitrospira nitrosa</name>
    <dbReference type="NCBI Taxonomy" id="1742972"/>
    <lineage>
        <taxon>Bacteria</taxon>
        <taxon>Pseudomonadati</taxon>
        <taxon>Nitrospirota</taxon>
        <taxon>Nitrospiria</taxon>
        <taxon>Nitrospirales</taxon>
        <taxon>Nitrospiraceae</taxon>
        <taxon>Nitrospira</taxon>
    </lineage>
</organism>
<dbReference type="GO" id="GO:0003849">
    <property type="term" value="F:3-deoxy-7-phosphoheptulonate synthase activity"/>
    <property type="evidence" value="ECO:0007669"/>
    <property type="project" value="UniProtKB-EC"/>
</dbReference>
<dbReference type="InterPro" id="IPR052899">
    <property type="entry name" value="Class-I_DAHP_synthase"/>
</dbReference>
<sequence>MIIVLKPEASESEVDHIIDRLRDLGLKSQISTGQERTIIGVIGDDRILHNQPLTALPGVESVLPILAPWKLVSREFKKEPTIIDVGGVKIGAKKLAIMAGPCAVERLELTVGIAHEVKASGATILRGGAYKPRTSPYSFQGLGREGLDYLVEARKQTGLPVVSEILDTRDIELFLEKADIIQIGARNMQNFELLKEVGAYDKPVLLKRGLSATIKEFLLSAEYIMSRGNQNVMLCERGIRTFETQYRNTLDLAAIPTLKELSHLPVIVDPSHATGKWDLVAPMSKAAVAAGADGLLIEVHSNPECALCDGEESIKPSKFKTLMGDLKNIAKAVGREL</sequence>
<dbReference type="EMBL" id="CZQA01000001">
    <property type="protein sequence ID" value="CUS33951.1"/>
    <property type="molecule type" value="Genomic_DNA"/>
</dbReference>
<dbReference type="GO" id="GO:0016832">
    <property type="term" value="F:aldehyde-lyase activity"/>
    <property type="evidence" value="ECO:0007669"/>
    <property type="project" value="InterPro"/>
</dbReference>
<evidence type="ECO:0000256" key="1">
    <source>
        <dbReference type="ARBA" id="ARBA00022679"/>
    </source>
</evidence>
<evidence type="ECO:0000313" key="4">
    <source>
        <dbReference type="EMBL" id="CUS33951.1"/>
    </source>
</evidence>
<dbReference type="RefSeq" id="WP_090745677.1">
    <property type="nucleotide sequence ID" value="NZ_CZQA01000001.1"/>
</dbReference>
<feature type="domain" description="DAHP synthetase I/KDSA" evidence="2">
    <location>
        <begin position="87"/>
        <end position="326"/>
    </location>
</feature>
<dbReference type="SUPFAM" id="SSF51569">
    <property type="entry name" value="Aldolase"/>
    <property type="match status" value="1"/>
</dbReference>
<dbReference type="EC" id="2.5.1.54" evidence="4"/>
<dbReference type="AlphaFoldDB" id="A0A0S4L9S6"/>
<protein>
    <submittedName>
        <fullName evidence="4">Phospho-2-dehydro-3-deoxyheptonate aldolase</fullName>
        <ecNumber evidence="4">2.5.1.54</ecNumber>
    </submittedName>
</protein>
<proteinExistence type="predicted"/>
<dbReference type="PANTHER" id="PTHR43018:SF2">
    <property type="entry name" value="PHOSPHO-2-DEHYDRO-3-DEOXYHEPTONATE ALDOLASE"/>
    <property type="match status" value="1"/>
</dbReference>
<dbReference type="STRING" id="1742972.COMA1_11437"/>
<dbReference type="Gene3D" id="3.30.70.1140">
    <property type="entry name" value="Phospho-2-dehydro-3-deoxyheptonate aldolase, domain 1"/>
    <property type="match status" value="1"/>
</dbReference>
<dbReference type="InterPro" id="IPR006218">
    <property type="entry name" value="DAHP1/KDSA"/>
</dbReference>
<dbReference type="Proteomes" id="UP000199032">
    <property type="component" value="Unassembled WGS sequence"/>
</dbReference>
<dbReference type="InterPro" id="IPR006268">
    <property type="entry name" value="DAHP_syn_2"/>
</dbReference>
<keyword evidence="5" id="KW-1185">Reference proteome</keyword>
<dbReference type="NCBIfam" id="NF006421">
    <property type="entry name" value="PRK08673.1"/>
    <property type="match status" value="1"/>
</dbReference>
<evidence type="ECO:0000259" key="3">
    <source>
        <dbReference type="Pfam" id="PF18152"/>
    </source>
</evidence>
<keyword evidence="1 4" id="KW-0808">Transferase</keyword>
<dbReference type="InterPro" id="IPR041071">
    <property type="entry name" value="DAHP_snth_FXD"/>
</dbReference>
<name>A0A0S4L9S6_9BACT</name>
<dbReference type="PANTHER" id="PTHR43018">
    <property type="entry name" value="PHOSPHO-2-DEHYDRO-3-DEOXYHEPTONATE ALDOLASE"/>
    <property type="match status" value="1"/>
</dbReference>
<dbReference type="NCBIfam" id="NF009239">
    <property type="entry name" value="PRK12595.1"/>
    <property type="match status" value="1"/>
</dbReference>
<dbReference type="GO" id="GO:0009073">
    <property type="term" value="P:aromatic amino acid family biosynthetic process"/>
    <property type="evidence" value="ECO:0007669"/>
    <property type="project" value="InterPro"/>
</dbReference>
<dbReference type="Gene3D" id="3.20.20.70">
    <property type="entry name" value="Aldolase class I"/>
    <property type="match status" value="1"/>
</dbReference>
<evidence type="ECO:0000259" key="2">
    <source>
        <dbReference type="Pfam" id="PF00793"/>
    </source>
</evidence>
<accession>A0A0S4L9S6</accession>
<feature type="domain" description="DAHP synthase ferredoxin-like" evidence="3">
    <location>
        <begin position="1"/>
        <end position="66"/>
    </location>
</feature>
<dbReference type="OrthoDB" id="9780456at2"/>
<gene>
    <name evidence="4" type="primary">aroF</name>
    <name evidence="4" type="ORF">COMA1_11437</name>
</gene>
<dbReference type="InterPro" id="IPR013785">
    <property type="entry name" value="Aldolase_TIM"/>
</dbReference>
<dbReference type="Pfam" id="PF00793">
    <property type="entry name" value="DAHP_synth_1"/>
    <property type="match status" value="1"/>
</dbReference>